<dbReference type="Proteomes" id="UP001408789">
    <property type="component" value="Unassembled WGS sequence"/>
</dbReference>
<organism evidence="1 2">
    <name type="scientific">Deinandra increscens subsp. villosa</name>
    <dbReference type="NCBI Taxonomy" id="3103831"/>
    <lineage>
        <taxon>Eukaryota</taxon>
        <taxon>Viridiplantae</taxon>
        <taxon>Streptophyta</taxon>
        <taxon>Embryophyta</taxon>
        <taxon>Tracheophyta</taxon>
        <taxon>Spermatophyta</taxon>
        <taxon>Magnoliopsida</taxon>
        <taxon>eudicotyledons</taxon>
        <taxon>Gunneridae</taxon>
        <taxon>Pentapetalae</taxon>
        <taxon>asterids</taxon>
        <taxon>campanulids</taxon>
        <taxon>Asterales</taxon>
        <taxon>Asteraceae</taxon>
        <taxon>Asteroideae</taxon>
        <taxon>Heliantheae alliance</taxon>
        <taxon>Madieae</taxon>
        <taxon>Madiinae</taxon>
        <taxon>Deinandra</taxon>
    </lineage>
</organism>
<comment type="caution">
    <text evidence="1">The sequence shown here is derived from an EMBL/GenBank/DDBJ whole genome shotgun (WGS) entry which is preliminary data.</text>
</comment>
<evidence type="ECO:0000313" key="1">
    <source>
        <dbReference type="EMBL" id="KAK9077999.1"/>
    </source>
</evidence>
<accession>A0AAP0H9A2</accession>
<name>A0AAP0H9A2_9ASTR</name>
<proteinExistence type="predicted"/>
<sequence>MAAQQQQQVAVLGGCSRLQQQLLAAADSSSGETAAVRWGARGQQEVEHSSVAVVAAGWRWFKVVLAVAVHDRKGGKAKERGGVGCGLPRGRRRRKGWLMWWWRWMLVVFTMEKKRKVAVVLRGCFFGRKTKGEERGWIWFTVAGQRQRPSGGSSSTAAATVAKWWLCSVQGLLRRWGCDLLVVAEKRGKEGAGRG</sequence>
<dbReference type="AlphaFoldDB" id="A0AAP0H9A2"/>
<keyword evidence="2" id="KW-1185">Reference proteome</keyword>
<evidence type="ECO:0000313" key="2">
    <source>
        <dbReference type="Proteomes" id="UP001408789"/>
    </source>
</evidence>
<protein>
    <submittedName>
        <fullName evidence="1">Uncharacterized protein</fullName>
    </submittedName>
</protein>
<reference evidence="1 2" key="1">
    <citation type="submission" date="2024-04" db="EMBL/GenBank/DDBJ databases">
        <title>The reference genome of an endangered Asteraceae, Deinandra increscens subsp. villosa, native to the Central Coast of California.</title>
        <authorList>
            <person name="Guilliams M."/>
            <person name="Hasenstab-Lehman K."/>
            <person name="Meyer R."/>
            <person name="Mcevoy S."/>
        </authorList>
    </citation>
    <scope>NUCLEOTIDE SEQUENCE [LARGE SCALE GENOMIC DNA]</scope>
    <source>
        <tissue evidence="1">Leaf</tissue>
    </source>
</reference>
<gene>
    <name evidence="1" type="ORF">SSX86_002056</name>
</gene>
<dbReference type="EMBL" id="JBCNJP010000006">
    <property type="protein sequence ID" value="KAK9077999.1"/>
    <property type="molecule type" value="Genomic_DNA"/>
</dbReference>